<dbReference type="RefSeq" id="WP_340348532.1">
    <property type="nucleotide sequence ID" value="NZ_JBBKZT010000051.1"/>
</dbReference>
<keyword evidence="2" id="KW-1185">Reference proteome</keyword>
<accession>A0ABU8WYG9</accession>
<reference evidence="1 2" key="1">
    <citation type="submission" date="2024-03" db="EMBL/GenBank/DDBJ databases">
        <title>Novel species of the genus Variovorax.</title>
        <authorList>
            <person name="Liu Q."/>
            <person name="Xin Y.-H."/>
        </authorList>
    </citation>
    <scope>NUCLEOTIDE SEQUENCE [LARGE SCALE GENOMIC DNA]</scope>
    <source>
        <strain evidence="1 2">KACC 18900</strain>
    </source>
</reference>
<dbReference type="Proteomes" id="UP001385892">
    <property type="component" value="Unassembled WGS sequence"/>
</dbReference>
<proteinExistence type="predicted"/>
<evidence type="ECO:0000313" key="2">
    <source>
        <dbReference type="Proteomes" id="UP001385892"/>
    </source>
</evidence>
<gene>
    <name evidence="1" type="ORF">WKW82_38680</name>
</gene>
<evidence type="ECO:0000313" key="1">
    <source>
        <dbReference type="EMBL" id="MEJ8852588.1"/>
    </source>
</evidence>
<name>A0ABU8WYG9_9BURK</name>
<dbReference type="EMBL" id="JBBKZT010000051">
    <property type="protein sequence ID" value="MEJ8852588.1"/>
    <property type="molecule type" value="Genomic_DNA"/>
</dbReference>
<protein>
    <submittedName>
        <fullName evidence="1">Uncharacterized protein</fullName>
    </submittedName>
</protein>
<sequence length="76" mass="8183">MLNSNKHIVITRELNRGAKFQVGDEIVVVNVTGTADASVVKAAKSIEVVKSEHMLYVLDGTGIAAGRLPDQHRRSA</sequence>
<comment type="caution">
    <text evidence="1">The sequence shown here is derived from an EMBL/GenBank/DDBJ whole genome shotgun (WGS) entry which is preliminary data.</text>
</comment>
<organism evidence="1 2">
    <name type="scientific">Variovorax rhizosphaerae</name>
    <dbReference type="NCBI Taxonomy" id="1836200"/>
    <lineage>
        <taxon>Bacteria</taxon>
        <taxon>Pseudomonadati</taxon>
        <taxon>Pseudomonadota</taxon>
        <taxon>Betaproteobacteria</taxon>
        <taxon>Burkholderiales</taxon>
        <taxon>Comamonadaceae</taxon>
        <taxon>Variovorax</taxon>
    </lineage>
</organism>